<dbReference type="AlphaFoldDB" id="A0A4U5M7U3"/>
<keyword evidence="3" id="KW-1185">Reference proteome</keyword>
<dbReference type="OrthoDB" id="10492526at2759"/>
<evidence type="ECO:0000313" key="3">
    <source>
        <dbReference type="Proteomes" id="UP000298663"/>
    </source>
</evidence>
<evidence type="ECO:0008006" key="4">
    <source>
        <dbReference type="Google" id="ProtNLM"/>
    </source>
</evidence>
<name>A0A4U5M7U3_STECR</name>
<dbReference type="EMBL" id="AZBU02000009">
    <property type="protein sequence ID" value="TKR64986.1"/>
    <property type="molecule type" value="Genomic_DNA"/>
</dbReference>
<sequence length="229" mass="25853">MTLAWVWLCLLPLCVYASENSTTFLPPQTTRPPPTKLHTANVKFRLLNADSKYPAVHVVFHTADCTDSGTKAEFALYVGTLNERSRRLAQVTSALKFDAEGKKFGPGETENSVWFHLKGADAYYTKKCAENRAEEAVKRCWPTGNIIFLKRKSLNPLDKGWKPSKIEVTIKYLNPQTDLAEAIHFTHEFDRSCGKERIDKNGMYRVGPDGIFEFLGEAENVVKAGEPFY</sequence>
<proteinExistence type="predicted"/>
<reference evidence="2 3" key="2">
    <citation type="journal article" date="2019" name="G3 (Bethesda)">
        <title>Hybrid Assembly of the Genome of the Entomopathogenic Nematode Steinernema carpocapsae Identifies the X-Chromosome.</title>
        <authorList>
            <person name="Serra L."/>
            <person name="Macchietto M."/>
            <person name="Macias-Munoz A."/>
            <person name="McGill C.J."/>
            <person name="Rodriguez I.M."/>
            <person name="Rodriguez B."/>
            <person name="Murad R."/>
            <person name="Mortazavi A."/>
        </authorList>
    </citation>
    <scope>NUCLEOTIDE SEQUENCE [LARGE SCALE GENOMIC DNA]</scope>
    <source>
        <strain evidence="2 3">ALL</strain>
    </source>
</reference>
<reference evidence="2 3" key="1">
    <citation type="journal article" date="2015" name="Genome Biol.">
        <title>Comparative genomics of Steinernema reveals deeply conserved gene regulatory networks.</title>
        <authorList>
            <person name="Dillman A.R."/>
            <person name="Macchietto M."/>
            <person name="Porter C.F."/>
            <person name="Rogers A."/>
            <person name="Williams B."/>
            <person name="Antoshechkin I."/>
            <person name="Lee M.M."/>
            <person name="Goodwin Z."/>
            <person name="Lu X."/>
            <person name="Lewis E.E."/>
            <person name="Goodrich-Blair H."/>
            <person name="Stock S.P."/>
            <person name="Adams B.J."/>
            <person name="Sternberg P.W."/>
            <person name="Mortazavi A."/>
        </authorList>
    </citation>
    <scope>NUCLEOTIDE SEQUENCE [LARGE SCALE GENOMIC DNA]</scope>
    <source>
        <strain evidence="2 3">ALL</strain>
    </source>
</reference>
<organism evidence="2 3">
    <name type="scientific">Steinernema carpocapsae</name>
    <name type="common">Entomopathogenic nematode</name>
    <dbReference type="NCBI Taxonomy" id="34508"/>
    <lineage>
        <taxon>Eukaryota</taxon>
        <taxon>Metazoa</taxon>
        <taxon>Ecdysozoa</taxon>
        <taxon>Nematoda</taxon>
        <taxon>Chromadorea</taxon>
        <taxon>Rhabditida</taxon>
        <taxon>Tylenchina</taxon>
        <taxon>Panagrolaimomorpha</taxon>
        <taxon>Strongyloidoidea</taxon>
        <taxon>Steinernematidae</taxon>
        <taxon>Steinernema</taxon>
    </lineage>
</organism>
<protein>
    <recommendedName>
        <fullName evidence="4">Reelin domain-containing protein</fullName>
    </recommendedName>
</protein>
<feature type="signal peptide" evidence="1">
    <location>
        <begin position="1"/>
        <end position="17"/>
    </location>
</feature>
<comment type="caution">
    <text evidence="2">The sequence shown here is derived from an EMBL/GenBank/DDBJ whole genome shotgun (WGS) entry which is preliminary data.</text>
</comment>
<accession>A0A4U5M7U3</accession>
<evidence type="ECO:0000256" key="1">
    <source>
        <dbReference type="SAM" id="SignalP"/>
    </source>
</evidence>
<evidence type="ECO:0000313" key="2">
    <source>
        <dbReference type="EMBL" id="TKR64986.1"/>
    </source>
</evidence>
<dbReference type="Proteomes" id="UP000298663">
    <property type="component" value="Unassembled WGS sequence"/>
</dbReference>
<gene>
    <name evidence="2" type="ORF">L596_025451</name>
</gene>
<keyword evidence="1" id="KW-0732">Signal</keyword>
<feature type="chain" id="PRO_5020507590" description="Reelin domain-containing protein" evidence="1">
    <location>
        <begin position="18"/>
        <end position="229"/>
    </location>
</feature>